<evidence type="ECO:0000313" key="8">
    <source>
        <dbReference type="RefSeq" id="XP_004642753.1"/>
    </source>
</evidence>
<dbReference type="InterPro" id="IPR038505">
    <property type="entry name" value="FANCF_C_sf"/>
</dbReference>
<dbReference type="Gene3D" id="1.25.40.490">
    <property type="match status" value="1"/>
</dbReference>
<dbReference type="PANTHER" id="PTHR14449">
    <property type="entry name" value="FANCONI ANEMIA GROUP F PROTEIN FANCF"/>
    <property type="match status" value="1"/>
</dbReference>
<dbReference type="Pfam" id="PF11107">
    <property type="entry name" value="FANCF"/>
    <property type="match status" value="1"/>
</dbReference>
<keyword evidence="7" id="KW-1185">Reference proteome</keyword>
<dbReference type="CTD" id="2188"/>
<keyword evidence="2" id="KW-0227">DNA damage</keyword>
<dbReference type="GO" id="GO:0043240">
    <property type="term" value="C:Fanconi anaemia nuclear complex"/>
    <property type="evidence" value="ECO:0007669"/>
    <property type="project" value="InterPro"/>
</dbReference>
<comment type="function">
    <text evidence="5">DNA repair protein that may operate in a postreplication repair or a cell cycle checkpoint function. May be implicated in interstrand DNA cross-link repair and in the maintenance of normal chromosome stability.</text>
</comment>
<dbReference type="RefSeq" id="XP_004642753.1">
    <property type="nucleotide sequence ID" value="XM_004642696.2"/>
</dbReference>
<sequence>MEPLLQQLERFSEVLSVSRSKHVSTWGPETVRRALQWARYLRHVYRRFGSHGSIRAAVERRLRSRWGPEGPVRGLTSFQALRRGDVLLSVNLLRSPALGDAAGRALLQQLFPGAGPQDADAEALQARLARLARRRAALLLLREADGTRGASPAPLEDPVLLTQAQLLLGRLREAGEAEAGGPGGWLSRLWTRVPRDRFLQVTAVALLQPPEEELGRSGPETPGEDSPLLVRWLLERSEVLAAFCRLPAGLLTSVAGRHPALSRAYLGLLTDWGRRLCYDLQRGAWVGAESQDVPWEELFCRFQSLSQAPPPLKDEVRTVLESCKAQDGDFEVPGLSIWTDLLLALRSGA</sequence>
<protein>
    <recommendedName>
        <fullName evidence="6">Fanconi anemia group F protein</fullName>
    </recommendedName>
</protein>
<evidence type="ECO:0000256" key="1">
    <source>
        <dbReference type="ARBA" id="ARBA00004123"/>
    </source>
</evidence>
<gene>
    <name evidence="8" type="primary">Fancf</name>
</gene>
<reference evidence="8" key="1">
    <citation type="submission" date="2025-08" db="UniProtKB">
        <authorList>
            <consortium name="RefSeq"/>
        </authorList>
    </citation>
    <scope>IDENTIFICATION</scope>
</reference>
<dbReference type="PANTHER" id="PTHR14449:SF2">
    <property type="entry name" value="FANCONI ANEMIA GROUP F PROTEIN"/>
    <property type="match status" value="1"/>
</dbReference>
<evidence type="ECO:0000256" key="3">
    <source>
        <dbReference type="ARBA" id="ARBA00023204"/>
    </source>
</evidence>
<evidence type="ECO:0000256" key="2">
    <source>
        <dbReference type="ARBA" id="ARBA00022763"/>
    </source>
</evidence>
<dbReference type="GO" id="GO:0036297">
    <property type="term" value="P:interstrand cross-link repair"/>
    <property type="evidence" value="ECO:0007669"/>
    <property type="project" value="InterPro"/>
</dbReference>
<organism evidence="7 8">
    <name type="scientific">Octodon degus</name>
    <name type="common">Degu</name>
    <name type="synonym">Sciurus degus</name>
    <dbReference type="NCBI Taxonomy" id="10160"/>
    <lineage>
        <taxon>Eukaryota</taxon>
        <taxon>Metazoa</taxon>
        <taxon>Chordata</taxon>
        <taxon>Craniata</taxon>
        <taxon>Vertebrata</taxon>
        <taxon>Euteleostomi</taxon>
        <taxon>Mammalia</taxon>
        <taxon>Eutheria</taxon>
        <taxon>Euarchontoglires</taxon>
        <taxon>Glires</taxon>
        <taxon>Rodentia</taxon>
        <taxon>Hystricomorpha</taxon>
        <taxon>Octodontidae</taxon>
        <taxon>Octodon</taxon>
    </lineage>
</organism>
<accession>A0A6P3FMA4</accession>
<name>A0A6P3FMA4_OCTDE</name>
<proteinExistence type="predicted"/>
<dbReference type="FunFam" id="1.25.40.490:FF:000001">
    <property type="entry name" value="Fanconi anemia, complementation group F"/>
    <property type="match status" value="1"/>
</dbReference>
<dbReference type="AlphaFoldDB" id="A0A6P3FMA4"/>
<evidence type="ECO:0000313" key="7">
    <source>
        <dbReference type="Proteomes" id="UP000515203"/>
    </source>
</evidence>
<dbReference type="InParanoid" id="A0A6P3FMA4"/>
<dbReference type="GeneID" id="101578197"/>
<evidence type="ECO:0000256" key="5">
    <source>
        <dbReference type="ARBA" id="ARBA00059878"/>
    </source>
</evidence>
<evidence type="ECO:0000256" key="4">
    <source>
        <dbReference type="ARBA" id="ARBA00023242"/>
    </source>
</evidence>
<keyword evidence="3" id="KW-0234">DNA repair</keyword>
<comment type="subcellular location">
    <subcellularLocation>
        <location evidence="1">Nucleus</location>
    </subcellularLocation>
</comment>
<dbReference type="OrthoDB" id="6429998at2759"/>
<dbReference type="InterPro" id="IPR035428">
    <property type="entry name" value="FANCF"/>
</dbReference>
<dbReference type="FunCoup" id="A0A6P3FMA4">
    <property type="interactions" value="675"/>
</dbReference>
<keyword evidence="4" id="KW-0539">Nucleus</keyword>
<evidence type="ECO:0000256" key="6">
    <source>
        <dbReference type="ARBA" id="ARBA00070110"/>
    </source>
</evidence>
<dbReference type="Proteomes" id="UP000515203">
    <property type="component" value="Unplaced"/>
</dbReference>